<organism evidence="1 2">
    <name type="scientific">Candidatus Methylacidiphilum fumarolicum</name>
    <dbReference type="NCBI Taxonomy" id="591154"/>
    <lineage>
        <taxon>Bacteria</taxon>
        <taxon>Pseudomonadati</taxon>
        <taxon>Verrucomicrobiota</taxon>
        <taxon>Methylacidiphilae</taxon>
        <taxon>Methylacidiphilales</taxon>
        <taxon>Methylacidiphilaceae</taxon>
        <taxon>Methylacidiphilum (ex Ratnadevi et al. 2023)</taxon>
    </lineage>
</organism>
<proteinExistence type="predicted"/>
<dbReference type="InterPro" id="IPR036866">
    <property type="entry name" value="RibonucZ/Hydroxyglut_hydro"/>
</dbReference>
<evidence type="ECO:0000313" key="1">
    <source>
        <dbReference type="EMBL" id="CAI9085309.1"/>
    </source>
</evidence>
<dbReference type="Proteomes" id="UP001161497">
    <property type="component" value="Chromosome"/>
</dbReference>
<keyword evidence="2" id="KW-1185">Reference proteome</keyword>
<keyword evidence="1" id="KW-0378">Hydrolase</keyword>
<dbReference type="GO" id="GO:0016787">
    <property type="term" value="F:hydrolase activity"/>
    <property type="evidence" value="ECO:0007669"/>
    <property type="project" value="UniProtKB-KW"/>
</dbReference>
<accession>A0ABM9ICB8</accession>
<evidence type="ECO:0000313" key="2">
    <source>
        <dbReference type="Proteomes" id="UP001161497"/>
    </source>
</evidence>
<dbReference type="SUPFAM" id="SSF56281">
    <property type="entry name" value="Metallo-hydrolase/oxidoreductase"/>
    <property type="match status" value="1"/>
</dbReference>
<protein>
    <submittedName>
        <fullName evidence="1">Zn-dependent hydrolase, glyoxylase family</fullName>
    </submittedName>
</protein>
<dbReference type="RefSeq" id="WP_134372686.1">
    <property type="nucleotide sequence ID" value="NZ_LXJS01000018.1"/>
</dbReference>
<name>A0ABM9ICB8_9BACT</name>
<dbReference type="EMBL" id="OX458932">
    <property type="protein sequence ID" value="CAI9085309.1"/>
    <property type="molecule type" value="Genomic_DNA"/>
</dbReference>
<sequence>MAIYMGKGLVEDLDWTDLWNEILLKAQKGQELTDAELARKAGVKIDDLRKLKNGVLDEKALFLVAQALSLSGEILLSMATGKCNPQPLTLPYFLKKISSEETPEKKSYLLMDKRSNKKFLIDPPNKRLIENYVHDREYGLDHVFLFSLEQIQELADGLKSFSLPFSAPSKEGQLERKEEWFGSFRVELIPLIDKIFYFVHPPESSPLVFVGKYFISGSISYEETGYYKTLELIRSTLFGFPDETIICPRIGPLSTVGFEKGHNPFFPEYQIYSSFQMLTEI</sequence>
<gene>
    <name evidence="1" type="primary">gloB</name>
    <name evidence="1" type="ORF">MFUM_0935</name>
</gene>
<reference evidence="1" key="1">
    <citation type="submission" date="2023-03" db="EMBL/GenBank/DDBJ databases">
        <authorList>
            <person name="Cremers G."/>
            <person name="Picone N."/>
        </authorList>
    </citation>
    <scope>NUCLEOTIDE SEQUENCE</scope>
    <source>
        <strain evidence="1">Sample_alias</strain>
    </source>
</reference>